<keyword evidence="3" id="KW-0808">Transferase</keyword>
<evidence type="ECO:0000256" key="6">
    <source>
        <dbReference type="SAM" id="Phobius"/>
    </source>
</evidence>
<feature type="domain" description="Amidohydrolase-related" evidence="7">
    <location>
        <begin position="119"/>
        <end position="468"/>
    </location>
</feature>
<dbReference type="GeneID" id="24260733"/>
<keyword evidence="9" id="KW-1185">Reference proteome</keyword>
<dbReference type="MEROPS" id="M38.978"/>
<dbReference type="GO" id="GO:0032259">
    <property type="term" value="P:methylation"/>
    <property type="evidence" value="ECO:0007669"/>
    <property type="project" value="UniProtKB-KW"/>
</dbReference>
<dbReference type="InterPro" id="IPR011059">
    <property type="entry name" value="Metal-dep_hydrolase_composite"/>
</dbReference>
<dbReference type="Gene3D" id="2.30.40.10">
    <property type="entry name" value="Urease, subunit C, domain 1"/>
    <property type="match status" value="1"/>
</dbReference>
<dbReference type="EMBL" id="HG938354">
    <property type="protein sequence ID" value="CDN51410.1"/>
    <property type="molecule type" value="Genomic_DNA"/>
</dbReference>
<evidence type="ECO:0000256" key="1">
    <source>
        <dbReference type="ARBA" id="ARBA00006745"/>
    </source>
</evidence>
<dbReference type="Proteomes" id="UP000028181">
    <property type="component" value="Plasmid pHAMBI540a"/>
</dbReference>
<dbReference type="KEGG" id="ngg:RG540_PA07340"/>
<comment type="similarity">
    <text evidence="1">Belongs to the metallo-dependent hydrolases superfamily. ATZ/TRZ family.</text>
</comment>
<dbReference type="InterPro" id="IPR050287">
    <property type="entry name" value="MTA/SAH_deaminase"/>
</dbReference>
<gene>
    <name evidence="8" type="ORF">RG540_PA07340</name>
</gene>
<dbReference type="PANTHER" id="PTHR43794:SF11">
    <property type="entry name" value="AMIDOHYDROLASE-RELATED DOMAIN-CONTAINING PROTEIN"/>
    <property type="match status" value="1"/>
</dbReference>
<evidence type="ECO:0000313" key="9">
    <source>
        <dbReference type="Proteomes" id="UP000028181"/>
    </source>
</evidence>
<feature type="transmembrane region" description="Helical" evidence="6">
    <location>
        <begin position="27"/>
        <end position="48"/>
    </location>
</feature>
<dbReference type="SUPFAM" id="SSF51556">
    <property type="entry name" value="Metallo-dependent hydrolases"/>
    <property type="match status" value="1"/>
</dbReference>
<dbReference type="GO" id="GO:0008168">
    <property type="term" value="F:methyltransferase activity"/>
    <property type="evidence" value="ECO:0007669"/>
    <property type="project" value="UniProtKB-KW"/>
</dbReference>
<dbReference type="PROSITE" id="PS51318">
    <property type="entry name" value="TAT"/>
    <property type="match status" value="1"/>
</dbReference>
<organism evidence="8 9">
    <name type="scientific">Neorhizobium galegae bv. orientalis str. HAMBI 540</name>
    <dbReference type="NCBI Taxonomy" id="1028800"/>
    <lineage>
        <taxon>Bacteria</taxon>
        <taxon>Pseudomonadati</taxon>
        <taxon>Pseudomonadota</taxon>
        <taxon>Alphaproteobacteria</taxon>
        <taxon>Hyphomicrobiales</taxon>
        <taxon>Rhizobiaceae</taxon>
        <taxon>Rhizobium/Agrobacterium group</taxon>
        <taxon>Neorhizobium</taxon>
    </lineage>
</organism>
<geneLocation type="plasmid" evidence="9">
    <name>II</name>
</geneLocation>
<dbReference type="InterPro" id="IPR006680">
    <property type="entry name" value="Amidohydro-rel"/>
</dbReference>
<keyword evidence="6" id="KW-0812">Transmembrane</keyword>
<evidence type="ECO:0000256" key="2">
    <source>
        <dbReference type="ARBA" id="ARBA00022603"/>
    </source>
</evidence>
<evidence type="ECO:0000256" key="4">
    <source>
        <dbReference type="ARBA" id="ARBA00022691"/>
    </source>
</evidence>
<keyword evidence="8" id="KW-0614">Plasmid</keyword>
<dbReference type="Gene3D" id="3.20.20.140">
    <property type="entry name" value="Metal-dependent hydrolases"/>
    <property type="match status" value="1"/>
</dbReference>
<dbReference type="InterPro" id="IPR032466">
    <property type="entry name" value="Metal_Hydrolase"/>
</dbReference>
<protein>
    <submittedName>
        <fullName evidence="8">5-methylthioadenosine/S-adenosylhomocysteine deaminase</fullName>
    </submittedName>
</protein>
<evidence type="ECO:0000313" key="8">
    <source>
        <dbReference type="EMBL" id="CDN51410.1"/>
    </source>
</evidence>
<keyword evidence="2" id="KW-0489">Methyltransferase</keyword>
<dbReference type="Pfam" id="PF01979">
    <property type="entry name" value="Amidohydro_1"/>
    <property type="match status" value="1"/>
</dbReference>
<dbReference type="PANTHER" id="PTHR43794">
    <property type="entry name" value="AMINOHYDROLASE SSNA-RELATED"/>
    <property type="match status" value="1"/>
</dbReference>
<dbReference type="InterPro" id="IPR006311">
    <property type="entry name" value="TAT_signal"/>
</dbReference>
<evidence type="ECO:0000256" key="3">
    <source>
        <dbReference type="ARBA" id="ARBA00022679"/>
    </source>
</evidence>
<sequence length="512" mass="55583">MNGNHDNDTPCDCCGEPIEPRFGRRSLLLGASGIACTGVFGLAAPAIMEADSARAQQPAPQALPDRKEYLIKGGSLITVDDKLGNIEGADIHVRNGEIVAIGAGLQAPGAEVIDASRMIVMPGMIDTHFHIWTSIMRNMLAPGLEYFAVKRAFVPQMTPAAFYASDMLAMAESLNAGVTTLHNYCHHVMSPDTVEAEMRAHRDSGMRALFTFGHHDALEKDKLIDLDLAGRVQKQWFGTDSQFGDMVTFGLNSRGPAVLSEKLFRTEMDWAFERNLPVAMHAGQGGYSYSIVPLKTWGYLGPKTIVVHFVHAKPEDRAAMAETGAPLSYSVHSELRLGNSGYQAQQLVHMFNSGVNVSLSFDANALAPIDMFESMSTAWYMGIPFKGTDTEKSRPINFSDVIKMGTINGAKALGIEDKTGSLTVGKRADIVLVRSDDLNMLPYGRPEGMIGRTARAANVDTVFVDGRVMKRGGKLVGLDAGRIKEDAVREAYDLRRRAGGDVAVAGDWARLF</sequence>
<dbReference type="PROSITE" id="PS01184">
    <property type="entry name" value="UBIE_2"/>
    <property type="match status" value="1"/>
</dbReference>
<evidence type="ECO:0000259" key="7">
    <source>
        <dbReference type="Pfam" id="PF01979"/>
    </source>
</evidence>
<accession>A0A068T1Q6</accession>
<keyword evidence="6" id="KW-0472">Membrane</keyword>
<dbReference type="HOGENOM" id="CLU_012358_2_3_5"/>
<dbReference type="AlphaFoldDB" id="A0A068T1Q6"/>
<dbReference type="PATRIC" id="fig|1028800.3.peg.5361"/>
<dbReference type="OrthoDB" id="9796020at2"/>
<name>A0A068T1Q6_NEOGA</name>
<dbReference type="SUPFAM" id="SSF51338">
    <property type="entry name" value="Composite domain of metallo-dependent hydrolases"/>
    <property type="match status" value="1"/>
</dbReference>
<keyword evidence="5" id="KW-0378">Hydrolase</keyword>
<dbReference type="GO" id="GO:0016810">
    <property type="term" value="F:hydrolase activity, acting on carbon-nitrogen (but not peptide) bonds"/>
    <property type="evidence" value="ECO:0007669"/>
    <property type="project" value="InterPro"/>
</dbReference>
<dbReference type="InterPro" id="IPR023576">
    <property type="entry name" value="UbiE/COQ5_MeTrFase_CS"/>
</dbReference>
<dbReference type="eggNOG" id="COG0402">
    <property type="taxonomic scope" value="Bacteria"/>
</dbReference>
<reference evidence="9" key="1">
    <citation type="journal article" date="2014" name="BMC Genomics">
        <title>Genome sequencing of two Neorhizobium galegae strains reveals a noeT gene responsible for the unusual acetylation of the nodulation factors.</title>
        <authorList>
            <person name="Osterman J."/>
            <person name="Marsh J."/>
            <person name="Laine P.K."/>
            <person name="Zeng Z."/>
            <person name="Alatalo E."/>
            <person name="Sullivan J.T."/>
            <person name="Young J.P."/>
            <person name="Thomas-Oates J."/>
            <person name="Paulin L."/>
            <person name="Lindstrom K."/>
        </authorList>
    </citation>
    <scope>NUCLEOTIDE SEQUENCE [LARGE SCALE GENOMIC DNA]</scope>
    <source>
        <strain evidence="9">HAMBI 540</strain>
    </source>
</reference>
<keyword evidence="4" id="KW-0949">S-adenosyl-L-methionine</keyword>
<dbReference type="RefSeq" id="WP_051909811.1">
    <property type="nucleotide sequence ID" value="NZ_HG938354.1"/>
</dbReference>
<keyword evidence="6" id="KW-1133">Transmembrane helix</keyword>
<evidence type="ECO:0000256" key="5">
    <source>
        <dbReference type="ARBA" id="ARBA00022801"/>
    </source>
</evidence>
<proteinExistence type="inferred from homology"/>